<keyword evidence="4" id="KW-0255">Endonuclease</keyword>
<name>L8WM20_THACA</name>
<accession>L8WM20</accession>
<keyword evidence="4" id="KW-0378">Hydrolase</keyword>
<evidence type="ECO:0000256" key="1">
    <source>
        <dbReference type="ARBA" id="ARBA00002670"/>
    </source>
</evidence>
<dbReference type="Gene3D" id="3.10.28.10">
    <property type="entry name" value="Homing endonucleases"/>
    <property type="match status" value="1"/>
</dbReference>
<dbReference type="AlphaFoldDB" id="L8WM20"/>
<keyword evidence="2" id="KW-0472">Membrane</keyword>
<dbReference type="Pfam" id="PF03161">
    <property type="entry name" value="LAGLIDADG_2"/>
    <property type="match status" value="1"/>
</dbReference>
<organism evidence="4 5">
    <name type="scientific">Thanatephorus cucumeris (strain AG1-IA)</name>
    <name type="common">Rice sheath blight fungus</name>
    <name type="synonym">Rhizoctonia solani</name>
    <dbReference type="NCBI Taxonomy" id="983506"/>
    <lineage>
        <taxon>Eukaryota</taxon>
        <taxon>Fungi</taxon>
        <taxon>Dikarya</taxon>
        <taxon>Basidiomycota</taxon>
        <taxon>Agaricomycotina</taxon>
        <taxon>Agaricomycetes</taxon>
        <taxon>Cantharellales</taxon>
        <taxon>Ceratobasidiaceae</taxon>
        <taxon>Rhizoctonia</taxon>
        <taxon>Rhizoctonia solani AG-1</taxon>
    </lineage>
</organism>
<dbReference type="InterPro" id="IPR027434">
    <property type="entry name" value="Homing_endonucl"/>
</dbReference>
<dbReference type="SUPFAM" id="SSF55608">
    <property type="entry name" value="Homing endonucleases"/>
    <property type="match status" value="1"/>
</dbReference>
<evidence type="ECO:0000259" key="3">
    <source>
        <dbReference type="Pfam" id="PF03161"/>
    </source>
</evidence>
<evidence type="ECO:0000313" key="5">
    <source>
        <dbReference type="Proteomes" id="UP000011668"/>
    </source>
</evidence>
<comment type="caution">
    <text evidence="4">The sequence shown here is derived from an EMBL/GenBank/DDBJ whole genome shotgun (WGS) entry which is preliminary data.</text>
</comment>
<keyword evidence="4" id="KW-0540">Nuclease</keyword>
<comment type="function">
    <text evidence="1">Mitochondrial DNA endonuclease involved in intron homing.</text>
</comment>
<sequence>MKIIFSQFKNLAIELPSLRISPPLNRAWLVAMGILSIVFLHTAALNVNVVIFSQLDLVWESLVSIFNNFLLRLTKEEKEAFSLSQELTDILIGLLLGDLYARKQKLGVNSSLAFRQGIVHEDYLNHLYKKFQDFCSQGPKLLIPKPDIRTAILPSRWKNSS</sequence>
<feature type="transmembrane region" description="Helical" evidence="2">
    <location>
        <begin position="27"/>
        <end position="51"/>
    </location>
</feature>
<reference evidence="4 5" key="1">
    <citation type="journal article" date="2013" name="Nat. Commun.">
        <title>The evolution and pathogenic mechanisms of the rice sheath blight pathogen.</title>
        <authorList>
            <person name="Zheng A."/>
            <person name="Lin R."/>
            <person name="Xu L."/>
            <person name="Qin P."/>
            <person name="Tang C."/>
            <person name="Ai P."/>
            <person name="Zhang D."/>
            <person name="Liu Y."/>
            <person name="Sun Z."/>
            <person name="Feng H."/>
            <person name="Wang Y."/>
            <person name="Chen Y."/>
            <person name="Liang X."/>
            <person name="Fu R."/>
            <person name="Li Q."/>
            <person name="Zhang J."/>
            <person name="Yu X."/>
            <person name="Xie Z."/>
            <person name="Ding L."/>
            <person name="Guan P."/>
            <person name="Tang J."/>
            <person name="Liang Y."/>
            <person name="Wang S."/>
            <person name="Deng Q."/>
            <person name="Li S."/>
            <person name="Zhu J."/>
            <person name="Wang L."/>
            <person name="Liu H."/>
            <person name="Li P."/>
        </authorList>
    </citation>
    <scope>NUCLEOTIDE SEQUENCE [LARGE SCALE GENOMIC DNA]</scope>
    <source>
        <strain evidence="5">AG-1 IA</strain>
    </source>
</reference>
<protein>
    <submittedName>
        <fullName evidence="4">LAGLIDADG DNA endonuclease family domain-containing protein</fullName>
    </submittedName>
</protein>
<gene>
    <name evidence="4" type="ORF">AG1IA_08109</name>
</gene>
<feature type="domain" description="Homing endonuclease LAGLIDADG" evidence="3">
    <location>
        <begin position="89"/>
        <end position="142"/>
    </location>
</feature>
<dbReference type="GO" id="GO:0004519">
    <property type="term" value="F:endonuclease activity"/>
    <property type="evidence" value="ECO:0007669"/>
    <property type="project" value="UniProtKB-KW"/>
</dbReference>
<keyword evidence="2" id="KW-0812">Transmembrane</keyword>
<dbReference type="Proteomes" id="UP000011668">
    <property type="component" value="Unassembled WGS sequence"/>
</dbReference>
<dbReference type="EMBL" id="AFRT01002414">
    <property type="protein sequence ID" value="ELU37858.1"/>
    <property type="molecule type" value="Genomic_DNA"/>
</dbReference>
<dbReference type="InterPro" id="IPR004860">
    <property type="entry name" value="LAGLIDADG_dom"/>
</dbReference>
<keyword evidence="2" id="KW-1133">Transmembrane helix</keyword>
<evidence type="ECO:0000256" key="2">
    <source>
        <dbReference type="SAM" id="Phobius"/>
    </source>
</evidence>
<evidence type="ECO:0000313" key="4">
    <source>
        <dbReference type="EMBL" id="ELU37858.1"/>
    </source>
</evidence>
<proteinExistence type="predicted"/>
<dbReference type="HOGENOM" id="CLU_1644871_0_0_1"/>
<keyword evidence="5" id="KW-1185">Reference proteome</keyword>